<organism evidence="2 3">
    <name type="scientific">Nocardioides jiangsuensis</name>
    <dbReference type="NCBI Taxonomy" id="2866161"/>
    <lineage>
        <taxon>Bacteria</taxon>
        <taxon>Bacillati</taxon>
        <taxon>Actinomycetota</taxon>
        <taxon>Actinomycetes</taxon>
        <taxon>Propionibacteriales</taxon>
        <taxon>Nocardioidaceae</taxon>
        <taxon>Nocardioides</taxon>
    </lineage>
</organism>
<accession>A0ABS7RS10</accession>
<dbReference type="InterPro" id="IPR037523">
    <property type="entry name" value="VOC_core"/>
</dbReference>
<keyword evidence="3" id="KW-1185">Reference proteome</keyword>
<evidence type="ECO:0000259" key="1">
    <source>
        <dbReference type="PROSITE" id="PS51819"/>
    </source>
</evidence>
<proteinExistence type="predicted"/>
<name>A0ABS7RS10_9ACTN</name>
<evidence type="ECO:0000313" key="3">
    <source>
        <dbReference type="Proteomes" id="UP000754710"/>
    </source>
</evidence>
<dbReference type="Proteomes" id="UP000754710">
    <property type="component" value="Unassembled WGS sequence"/>
</dbReference>
<reference evidence="2 3" key="1">
    <citation type="submission" date="2021-08" db="EMBL/GenBank/DDBJ databases">
        <title>Nocardioides bacterium WL0053 sp. nov., isolated from the sediment.</title>
        <authorList>
            <person name="Wang L."/>
            <person name="Zhang D."/>
            <person name="Zhang A."/>
        </authorList>
    </citation>
    <scope>NUCLEOTIDE SEQUENCE [LARGE SCALE GENOMIC DNA]</scope>
    <source>
        <strain evidence="2 3">WL0053</strain>
    </source>
</reference>
<dbReference type="PROSITE" id="PS51819">
    <property type="entry name" value="VOC"/>
    <property type="match status" value="1"/>
</dbReference>
<gene>
    <name evidence="2" type="ORF">K1X13_18875</name>
</gene>
<dbReference type="InterPro" id="IPR004360">
    <property type="entry name" value="Glyas_Fos-R_dOase_dom"/>
</dbReference>
<feature type="domain" description="VOC" evidence="1">
    <location>
        <begin position="1"/>
        <end position="124"/>
    </location>
</feature>
<dbReference type="Gene3D" id="3.10.180.10">
    <property type="entry name" value="2,3-Dihydroxybiphenyl 1,2-Dioxygenase, domain 1"/>
    <property type="match status" value="1"/>
</dbReference>
<evidence type="ECO:0000313" key="2">
    <source>
        <dbReference type="EMBL" id="MBY9076898.1"/>
    </source>
</evidence>
<dbReference type="Pfam" id="PF00903">
    <property type="entry name" value="Glyoxalase"/>
    <property type="match status" value="1"/>
</dbReference>
<protein>
    <submittedName>
        <fullName evidence="2">VOC family protein</fullName>
    </submittedName>
</protein>
<dbReference type="RefSeq" id="WP_221026672.1">
    <property type="nucleotide sequence ID" value="NZ_JAIEZQ010000003.1"/>
</dbReference>
<comment type="caution">
    <text evidence="2">The sequence shown here is derived from an EMBL/GenBank/DDBJ whole genome shotgun (WGS) entry which is preliminary data.</text>
</comment>
<dbReference type="SUPFAM" id="SSF54593">
    <property type="entry name" value="Glyoxalase/Bleomycin resistance protein/Dihydroxybiphenyl dioxygenase"/>
    <property type="match status" value="1"/>
</dbReference>
<dbReference type="InterPro" id="IPR029068">
    <property type="entry name" value="Glyas_Bleomycin-R_OHBP_Dase"/>
</dbReference>
<dbReference type="EMBL" id="JAIEZQ010000003">
    <property type="protein sequence ID" value="MBY9076898.1"/>
    <property type="molecule type" value="Genomic_DNA"/>
</dbReference>
<sequence length="125" mass="13692">MLEHAKAFSGFSVDDVEKARAFYADTLGLRVSEDNGLLTLHLAGDRDTLVYPKPDHRPATYTILNFGVDDVEKAVDELTARGVVFEHYPGTAVETDEKGVFRGGGPLIAWFKDPAGNVLSVIQRD</sequence>